<dbReference type="OrthoDB" id="10393222at2759"/>
<reference evidence="2 3" key="1">
    <citation type="submission" date="2017-06" db="EMBL/GenBank/DDBJ databases">
        <title>Ant-infecting Ophiocordyceps genomes reveal a high diversity of potential behavioral manipulation genes and a possible major role for enterotoxins.</title>
        <authorList>
            <person name="De Bekker C."/>
            <person name="Evans H.C."/>
            <person name="Brachmann A."/>
            <person name="Hughes D.P."/>
        </authorList>
    </citation>
    <scope>NUCLEOTIDE SEQUENCE [LARGE SCALE GENOMIC DNA]</scope>
    <source>
        <strain evidence="2 3">Map64</strain>
    </source>
</reference>
<evidence type="ECO:0000313" key="2">
    <source>
        <dbReference type="EMBL" id="PHH61601.1"/>
    </source>
</evidence>
<keyword evidence="1" id="KW-0732">Signal</keyword>
<name>A0A2C5Y3Z1_9HYPO</name>
<dbReference type="Proteomes" id="UP000226192">
    <property type="component" value="Unassembled WGS sequence"/>
</dbReference>
<accession>A0A2C5Y3Z1</accession>
<protein>
    <recommendedName>
        <fullName evidence="4">Extracellular membrane protein CFEM domain-containing protein</fullName>
    </recommendedName>
</protein>
<feature type="chain" id="PRO_5012134969" description="Extracellular membrane protein CFEM domain-containing protein" evidence="1">
    <location>
        <begin position="17"/>
        <end position="121"/>
    </location>
</feature>
<keyword evidence="3" id="KW-1185">Reference proteome</keyword>
<comment type="caution">
    <text evidence="2">The sequence shown here is derived from an EMBL/GenBank/DDBJ whole genome shotgun (WGS) entry which is preliminary data.</text>
</comment>
<organism evidence="2 3">
    <name type="scientific">Ophiocordyceps australis</name>
    <dbReference type="NCBI Taxonomy" id="1399860"/>
    <lineage>
        <taxon>Eukaryota</taxon>
        <taxon>Fungi</taxon>
        <taxon>Dikarya</taxon>
        <taxon>Ascomycota</taxon>
        <taxon>Pezizomycotina</taxon>
        <taxon>Sordariomycetes</taxon>
        <taxon>Hypocreomycetidae</taxon>
        <taxon>Hypocreales</taxon>
        <taxon>Ophiocordycipitaceae</taxon>
        <taxon>Ophiocordyceps</taxon>
    </lineage>
</organism>
<evidence type="ECO:0000313" key="3">
    <source>
        <dbReference type="Proteomes" id="UP000226192"/>
    </source>
</evidence>
<dbReference type="EMBL" id="NJET01000098">
    <property type="protein sequence ID" value="PHH61601.1"/>
    <property type="molecule type" value="Genomic_DNA"/>
</dbReference>
<evidence type="ECO:0000256" key="1">
    <source>
        <dbReference type="SAM" id="SignalP"/>
    </source>
</evidence>
<feature type="signal peptide" evidence="1">
    <location>
        <begin position="1"/>
        <end position="16"/>
    </location>
</feature>
<proteinExistence type="predicted"/>
<gene>
    <name evidence="2" type="ORF">CDD81_8116</name>
</gene>
<sequence>MKLISLFIAFAACAVAEKPGSPIQAAIRGQEQEDGKVREIIEKAYCALPCLTKASEQINCNNKNLAQLACLSIDTIKEKVGDCVAKCGVDTQTQDEIVTVAKGLCFEQLRKKDDKKPQKLF</sequence>
<dbReference type="AlphaFoldDB" id="A0A2C5Y3Z1"/>
<evidence type="ECO:0008006" key="4">
    <source>
        <dbReference type="Google" id="ProtNLM"/>
    </source>
</evidence>